<dbReference type="SMART" id="SM00850">
    <property type="entry name" value="LytTR"/>
    <property type="match status" value="1"/>
</dbReference>
<gene>
    <name evidence="3" type="ORF">JOC74_004564</name>
</gene>
<dbReference type="PROSITE" id="PS50930">
    <property type="entry name" value="HTH_LYTTR"/>
    <property type="match status" value="1"/>
</dbReference>
<dbReference type="Proteomes" id="UP000674416">
    <property type="component" value="Unassembled WGS sequence"/>
</dbReference>
<organism evidence="3 4">
    <name type="scientific">Bacillus capparidis</name>
    <dbReference type="NCBI Taxonomy" id="1840411"/>
    <lineage>
        <taxon>Bacteria</taxon>
        <taxon>Bacillati</taxon>
        <taxon>Bacillota</taxon>
        <taxon>Bacilli</taxon>
        <taxon>Bacillales</taxon>
        <taxon>Bacillaceae</taxon>
        <taxon>Bacillus</taxon>
    </lineage>
</organism>
<evidence type="ECO:0000313" key="4">
    <source>
        <dbReference type="Proteomes" id="UP000674416"/>
    </source>
</evidence>
<feature type="compositionally biased region" description="Acidic residues" evidence="1">
    <location>
        <begin position="20"/>
        <end position="30"/>
    </location>
</feature>
<accession>A0ABS4D315</accession>
<sequence length="159" mass="17985">MHSVSIDDQVIDSQPTIVNEEIETSTAEEENNGKEQAEGEATTIHRPLRFEKIPAKVDDKIILFDPTEIVFVEGNEGISHLHVNGEVFPCSITLNDLFGRLQSFGFFRCHRSYIVNLQKVREVITWTRNSYCLILEDSKKSSVPLSKGKLNELKVILGI</sequence>
<name>A0ABS4D315_9BACI</name>
<proteinExistence type="predicted"/>
<feature type="domain" description="HTH LytTR-type" evidence="2">
    <location>
        <begin position="53"/>
        <end position="159"/>
    </location>
</feature>
<dbReference type="PANTHER" id="PTHR37299">
    <property type="entry name" value="TRANSCRIPTIONAL REGULATOR-RELATED"/>
    <property type="match status" value="1"/>
</dbReference>
<protein>
    <submittedName>
        <fullName evidence="3">ABC-2 type transport system ATP-binding protein</fullName>
    </submittedName>
</protein>
<dbReference type="InterPro" id="IPR007492">
    <property type="entry name" value="LytTR_DNA-bd_dom"/>
</dbReference>
<keyword evidence="4" id="KW-1185">Reference proteome</keyword>
<reference evidence="3 4" key="1">
    <citation type="submission" date="2021-01" db="EMBL/GenBank/DDBJ databases">
        <title>Genomic Encyclopedia of Type Strains, Phase IV (KMG-IV): sequencing the most valuable type-strain genomes for metagenomic binning, comparative biology and taxonomic classification.</title>
        <authorList>
            <person name="Goeker M."/>
        </authorList>
    </citation>
    <scope>NUCLEOTIDE SEQUENCE [LARGE SCALE GENOMIC DNA]</scope>
    <source>
        <strain evidence="3 4">DSM 103394</strain>
    </source>
</reference>
<dbReference type="RefSeq" id="WP_082364290.1">
    <property type="nucleotide sequence ID" value="NZ_JAFDST010000008.1"/>
</dbReference>
<evidence type="ECO:0000256" key="1">
    <source>
        <dbReference type="SAM" id="MobiDB-lite"/>
    </source>
</evidence>
<dbReference type="EMBL" id="JAFDST010000008">
    <property type="protein sequence ID" value="MBP1084017.1"/>
    <property type="molecule type" value="Genomic_DNA"/>
</dbReference>
<evidence type="ECO:0000313" key="3">
    <source>
        <dbReference type="EMBL" id="MBP1084017.1"/>
    </source>
</evidence>
<keyword evidence="3" id="KW-0067">ATP-binding</keyword>
<dbReference type="InterPro" id="IPR046947">
    <property type="entry name" value="LytR-like"/>
</dbReference>
<dbReference type="GO" id="GO:0005524">
    <property type="term" value="F:ATP binding"/>
    <property type="evidence" value="ECO:0007669"/>
    <property type="project" value="UniProtKB-KW"/>
</dbReference>
<comment type="caution">
    <text evidence="3">The sequence shown here is derived from an EMBL/GenBank/DDBJ whole genome shotgun (WGS) entry which is preliminary data.</text>
</comment>
<feature type="region of interest" description="Disordered" evidence="1">
    <location>
        <begin position="15"/>
        <end position="41"/>
    </location>
</feature>
<evidence type="ECO:0000259" key="2">
    <source>
        <dbReference type="PROSITE" id="PS50930"/>
    </source>
</evidence>
<dbReference type="Pfam" id="PF04397">
    <property type="entry name" value="LytTR"/>
    <property type="match status" value="1"/>
</dbReference>
<keyword evidence="3" id="KW-0547">Nucleotide-binding</keyword>
<dbReference type="Gene3D" id="2.40.50.1020">
    <property type="entry name" value="LytTr DNA-binding domain"/>
    <property type="match status" value="1"/>
</dbReference>
<dbReference type="PANTHER" id="PTHR37299:SF1">
    <property type="entry name" value="STAGE 0 SPORULATION PROTEIN A HOMOLOG"/>
    <property type="match status" value="1"/>
</dbReference>